<name>A0ABR9HKL7_9ACTN</name>
<organism evidence="4 5">
    <name type="scientific">Nocardiopsis terrae</name>
    <dbReference type="NCBI Taxonomy" id="372655"/>
    <lineage>
        <taxon>Bacteria</taxon>
        <taxon>Bacillati</taxon>
        <taxon>Actinomycetota</taxon>
        <taxon>Actinomycetes</taxon>
        <taxon>Streptosporangiales</taxon>
        <taxon>Nocardiopsidaceae</taxon>
        <taxon>Nocardiopsis</taxon>
    </lineage>
</organism>
<dbReference type="Gene3D" id="3.40.50.2000">
    <property type="entry name" value="Glycogen Phosphorylase B"/>
    <property type="match status" value="2"/>
</dbReference>
<dbReference type="PANTHER" id="PTHR12526">
    <property type="entry name" value="GLYCOSYLTRANSFERASE"/>
    <property type="match status" value="1"/>
</dbReference>
<evidence type="ECO:0000259" key="3">
    <source>
        <dbReference type="Pfam" id="PF00534"/>
    </source>
</evidence>
<dbReference type="InterPro" id="IPR001296">
    <property type="entry name" value="Glyco_trans_1"/>
</dbReference>
<evidence type="ECO:0000256" key="1">
    <source>
        <dbReference type="ARBA" id="ARBA00022679"/>
    </source>
</evidence>
<comment type="caution">
    <text evidence="4">The sequence shown here is derived from an EMBL/GenBank/DDBJ whole genome shotgun (WGS) entry which is preliminary data.</text>
</comment>
<dbReference type="EMBL" id="JADBDY010000001">
    <property type="protein sequence ID" value="MBE1459557.1"/>
    <property type="molecule type" value="Genomic_DNA"/>
</dbReference>
<evidence type="ECO:0000313" key="4">
    <source>
        <dbReference type="EMBL" id="MBE1459557.1"/>
    </source>
</evidence>
<dbReference type="Proteomes" id="UP000598217">
    <property type="component" value="Unassembled WGS sequence"/>
</dbReference>
<keyword evidence="1" id="KW-0808">Transferase</keyword>
<evidence type="ECO:0000313" key="5">
    <source>
        <dbReference type="Proteomes" id="UP000598217"/>
    </source>
</evidence>
<accession>A0ABR9HKL7</accession>
<sequence length="861" mass="92437">MKIAYLINDMYGIGGTVRTVANQAAALSARHEVEIVSVFRHRADPVLPVPAQVGLRPLVDIRQQGDQATGIGGRPLYEGSERAGLPPLLFPPEDGRGSTHSRLTDDRLEEYLATTDADVVVGTRPGLNVVIARAAPDRIIKVGQEHLTYEQHSEELRRVMAAEYPNLDAFVTVTEADARTYAEQMPMPGVRVLSIPNSVPAPPFTVNGHNTRTIVSAGRLAPSKRHDLLVQAFSMVSDEFPDWTLRIYGRGSRRGPLGRLVGSLGLQDRVWLMGPHPRVEEVWAQGAFAAVTSSEEPFGMTIVEAMRSGLPVVSTDCPHGPASIIRDREDGLLVPNRSAPGIAEGLAQLMGDDRLRRRMSSAALTDSERFDPANVVLLHEELFSELAGVGPPSPAALTVPAPRPEPPAACRVESGPDGTSVLSFGPVAEFPGAGSAQVPERLVLAKPGRRVELFPDAEGRVVVDASRGAEAVPATDAGARTGAGAGAATVTGPGRASGRGARAERSTDLVTGEWQVFRVDRGVETPVRDVEIHQHGYPLSPARTSGLSLVVPARSVKGRLVLHVRRSAHHAEIEHVEIADGLITVQGRVLGQQRPDARARLVVRLRASPQTRREFPSAVAASGEFTAVIDPEQVVRGRDGDSEKWEMRVLLSDGSECTVGRHLSGVVGYKQIIEYASQQVRPARGVGSRVRPYYTVNDRLGLLTSPTAPTLPVDRVRVRPAGRHGGQLYFEVSLGTPVPEGVAFAVEVVRGTGAGHRYPLQTLPNRAGREEGRLVGMVPLLDHIDYRGLSVLRTSWQLRLKAGPAGAMAKLGAKAVPDSTARRWSHGAYVRSATVAPLGSGDLRVTVADVHVVEALNRRIH</sequence>
<dbReference type="CDD" id="cd03820">
    <property type="entry name" value="GT4_AmsD-like"/>
    <property type="match status" value="1"/>
</dbReference>
<proteinExistence type="predicted"/>
<feature type="region of interest" description="Disordered" evidence="2">
    <location>
        <begin position="477"/>
        <end position="504"/>
    </location>
</feature>
<dbReference type="Pfam" id="PF00534">
    <property type="entry name" value="Glycos_transf_1"/>
    <property type="match status" value="1"/>
</dbReference>
<keyword evidence="5" id="KW-1185">Reference proteome</keyword>
<gene>
    <name evidence="4" type="ORF">H4W79_003771</name>
</gene>
<evidence type="ECO:0000256" key="2">
    <source>
        <dbReference type="SAM" id="MobiDB-lite"/>
    </source>
</evidence>
<reference evidence="4 5" key="1">
    <citation type="submission" date="2020-10" db="EMBL/GenBank/DDBJ databases">
        <title>Sequencing the genomes of 1000 actinobacteria strains.</title>
        <authorList>
            <person name="Klenk H.-P."/>
        </authorList>
    </citation>
    <scope>NUCLEOTIDE SEQUENCE [LARGE SCALE GENOMIC DNA]</scope>
    <source>
        <strain evidence="4 5">DSM 45157</strain>
    </source>
</reference>
<dbReference type="SUPFAM" id="SSF53756">
    <property type="entry name" value="UDP-Glycosyltransferase/glycogen phosphorylase"/>
    <property type="match status" value="1"/>
</dbReference>
<dbReference type="PANTHER" id="PTHR12526:SF627">
    <property type="entry name" value="D-RHAMNOSYLTRANSFERASE WBPZ"/>
    <property type="match status" value="1"/>
</dbReference>
<feature type="compositionally biased region" description="Low complexity" evidence="2">
    <location>
        <begin position="477"/>
        <end position="500"/>
    </location>
</feature>
<protein>
    <submittedName>
        <fullName evidence="4">Glycosyltransferase involved in cell wall biosynthesis</fullName>
    </submittedName>
</protein>
<feature type="domain" description="Glycosyl transferase family 1" evidence="3">
    <location>
        <begin position="210"/>
        <end position="363"/>
    </location>
</feature>
<dbReference type="RefSeq" id="WP_191275019.1">
    <property type="nucleotide sequence ID" value="NZ_BMXJ01000008.1"/>
</dbReference>